<protein>
    <submittedName>
        <fullName evidence="3">Adenylate cyclase</fullName>
    </submittedName>
</protein>
<name>A0A238YMB8_9FLAO</name>
<feature type="transmembrane region" description="Helical" evidence="1">
    <location>
        <begin position="125"/>
        <end position="148"/>
    </location>
</feature>
<dbReference type="EMBL" id="FZNY01000002">
    <property type="protein sequence ID" value="SNR71784.1"/>
    <property type="molecule type" value="Genomic_DNA"/>
</dbReference>
<proteinExistence type="predicted"/>
<feature type="transmembrane region" description="Helical" evidence="1">
    <location>
        <begin position="82"/>
        <end position="105"/>
    </location>
</feature>
<keyword evidence="4" id="KW-1185">Reference proteome</keyword>
<dbReference type="InterPro" id="IPR029787">
    <property type="entry name" value="Nucleotide_cyclase"/>
</dbReference>
<dbReference type="CDD" id="cd07302">
    <property type="entry name" value="CHD"/>
    <property type="match status" value="1"/>
</dbReference>
<keyword evidence="1" id="KW-1133">Transmembrane helix</keyword>
<reference evidence="3 4" key="1">
    <citation type="submission" date="2017-06" db="EMBL/GenBank/DDBJ databases">
        <authorList>
            <person name="Kim H.J."/>
            <person name="Triplett B.A."/>
        </authorList>
    </citation>
    <scope>NUCLEOTIDE SEQUENCE [LARGE SCALE GENOMIC DNA]</scope>
    <source>
        <strain evidence="3 4">DSM 25597</strain>
    </source>
</reference>
<keyword evidence="1" id="KW-0472">Membrane</keyword>
<dbReference type="RefSeq" id="WP_089370939.1">
    <property type="nucleotide sequence ID" value="NZ_BMEP01000001.1"/>
</dbReference>
<dbReference type="OrthoDB" id="9768499at2"/>
<evidence type="ECO:0000256" key="1">
    <source>
        <dbReference type="SAM" id="Phobius"/>
    </source>
</evidence>
<keyword evidence="1" id="KW-0812">Transmembrane</keyword>
<dbReference type="SUPFAM" id="SSF55073">
    <property type="entry name" value="Nucleotide cyclase"/>
    <property type="match status" value="1"/>
</dbReference>
<dbReference type="Gene3D" id="3.30.70.1230">
    <property type="entry name" value="Nucleotide cyclase"/>
    <property type="match status" value="1"/>
</dbReference>
<dbReference type="GO" id="GO:0009190">
    <property type="term" value="P:cyclic nucleotide biosynthetic process"/>
    <property type="evidence" value="ECO:0007669"/>
    <property type="project" value="InterPro"/>
</dbReference>
<sequence length="351" mass="40272">MNFRNKHRWSIILTYCIGWTLAFIFLSIIRGIGATEDGAFDFDFKTSVLYSVIMGPIFGAISGYAQIYINERIYKRASARKLFLIRISSSLLFILILILISYIIIPPLFSVDISFIDFVVDDGSLPIYIYVFCVDAFMGAFSQINLMLGGSNLWKIFRGKFYTPHEEHRIFMFLDLQSSTEHAERLGHLKYSMLIRDCFNDLGVVIENEAEVYQYVGDEAILTWKLEDGLRNQNCINAFFNFKNRLLKKQQYYKENYSLVPFFKAGLNDGVVAATEVGKYKKEIAYHGDTLNTAARIQGKCNEFQQELLISESLKTKLDLKNNHVELLGDIMLRGKQANVQIYSVSNSILS</sequence>
<dbReference type="GO" id="GO:0004016">
    <property type="term" value="F:adenylate cyclase activity"/>
    <property type="evidence" value="ECO:0007669"/>
    <property type="project" value="UniProtKB-ARBA"/>
</dbReference>
<dbReference type="AlphaFoldDB" id="A0A238YMB8"/>
<gene>
    <name evidence="3" type="ORF">SAMN06265376_102164</name>
</gene>
<evidence type="ECO:0000313" key="4">
    <source>
        <dbReference type="Proteomes" id="UP000198379"/>
    </source>
</evidence>
<feature type="domain" description="Guanylate cyclase" evidence="2">
    <location>
        <begin position="170"/>
        <end position="298"/>
    </location>
</feature>
<feature type="transmembrane region" description="Helical" evidence="1">
    <location>
        <begin position="49"/>
        <end position="70"/>
    </location>
</feature>
<dbReference type="Proteomes" id="UP000198379">
    <property type="component" value="Unassembled WGS sequence"/>
</dbReference>
<dbReference type="InterPro" id="IPR001054">
    <property type="entry name" value="A/G_cyclase"/>
</dbReference>
<dbReference type="GO" id="GO:0035556">
    <property type="term" value="P:intracellular signal transduction"/>
    <property type="evidence" value="ECO:0007669"/>
    <property type="project" value="InterPro"/>
</dbReference>
<feature type="transmembrane region" description="Helical" evidence="1">
    <location>
        <begin position="12"/>
        <end position="29"/>
    </location>
</feature>
<dbReference type="Pfam" id="PF00211">
    <property type="entry name" value="Guanylate_cyc"/>
    <property type="match status" value="1"/>
</dbReference>
<evidence type="ECO:0000313" key="3">
    <source>
        <dbReference type="EMBL" id="SNR71784.1"/>
    </source>
</evidence>
<accession>A0A238YMB8</accession>
<organism evidence="3 4">
    <name type="scientific">Dokdonia pacifica</name>
    <dbReference type="NCBI Taxonomy" id="1627892"/>
    <lineage>
        <taxon>Bacteria</taxon>
        <taxon>Pseudomonadati</taxon>
        <taxon>Bacteroidota</taxon>
        <taxon>Flavobacteriia</taxon>
        <taxon>Flavobacteriales</taxon>
        <taxon>Flavobacteriaceae</taxon>
        <taxon>Dokdonia</taxon>
    </lineage>
</organism>
<dbReference type="PROSITE" id="PS50125">
    <property type="entry name" value="GUANYLATE_CYCLASE_2"/>
    <property type="match status" value="1"/>
</dbReference>
<evidence type="ECO:0000259" key="2">
    <source>
        <dbReference type="PROSITE" id="PS50125"/>
    </source>
</evidence>